<dbReference type="Pfam" id="PF10718">
    <property type="entry name" value="Ycf34"/>
    <property type="match status" value="1"/>
</dbReference>
<sequence length="81" mass="9388">MCICINCVYVQQCSTYKFVTIQHNGNNNSSIKNIFEPSYSVLQVNYSDINNHLQIDWDVIECLSFLEDPGSWTNPKFSVEF</sequence>
<dbReference type="RefSeq" id="YP_009315111.1">
    <property type="nucleotide sequence ID" value="NC_031665.1"/>
</dbReference>
<evidence type="ECO:0000313" key="1">
    <source>
        <dbReference type="EMBL" id="SCW23566.1"/>
    </source>
</evidence>
<organism evidence="1">
    <name type="scientific">Titanophycus setchellii</name>
    <dbReference type="NCBI Taxonomy" id="940129"/>
    <lineage>
        <taxon>Eukaryota</taxon>
        <taxon>Rhodophyta</taxon>
        <taxon>Florideophyceae</taxon>
        <taxon>Nemaliophycidae</taxon>
        <taxon>Nemaliales</taxon>
        <taxon>Liagoraceae</taxon>
        <taxon>Titanophycus</taxon>
    </lineage>
</organism>
<reference evidence="1" key="1">
    <citation type="submission" date="2016-10" db="EMBL/GenBank/DDBJ databases">
        <title>Chloroplast genomes as a tool to resolve red algal phylogenies: a case study in the Nemaliales.</title>
        <authorList>
            <person name="Costa J.F."/>
            <person name="Lin S.M."/>
            <person name="Macaya E.C."/>
            <person name="Fernandez-Garcia C."/>
            <person name="Verbruggen H."/>
        </authorList>
    </citation>
    <scope>NUCLEOTIDE SEQUENCE</scope>
    <source>
        <strain evidence="1">J.0604</strain>
    </source>
</reference>
<keyword evidence="1" id="KW-0150">Chloroplast</keyword>
<proteinExistence type="predicted"/>
<name>A0A1G4NYH2_9FLOR</name>
<dbReference type="EMBL" id="LT622874">
    <property type="protein sequence ID" value="SCW23566.1"/>
    <property type="molecule type" value="Genomic_DNA"/>
</dbReference>
<protein>
    <submittedName>
        <fullName evidence="1">Uncharacterized protein</fullName>
    </submittedName>
</protein>
<reference evidence="1" key="2">
    <citation type="submission" date="2016-10" db="EMBL/GenBank/DDBJ databases">
        <authorList>
            <person name="de Groot N.N."/>
        </authorList>
    </citation>
    <scope>NUCLEOTIDE SEQUENCE</scope>
    <source>
        <strain evidence="1">J.0604</strain>
    </source>
</reference>
<keyword evidence="1" id="KW-0934">Plastid</keyword>
<dbReference type="InterPro" id="IPR019656">
    <property type="entry name" value="Uncharacterised_Ycf34"/>
</dbReference>
<accession>A0A1G4NYH2</accession>
<dbReference type="GeneID" id="29999696"/>
<dbReference type="AlphaFoldDB" id="A0A1G4NYH2"/>
<gene>
    <name evidence="1" type="primary">ycf34</name>
    <name evidence="1" type="ORF">J0604_85</name>
</gene>
<geneLocation type="chloroplast" evidence="1"/>